<dbReference type="FunFam" id="3.40.50.10050:FF:000001">
    <property type="entry name" value="Translation initiation factor IF-2"/>
    <property type="match status" value="1"/>
</dbReference>
<keyword evidence="3 8" id="KW-0396">Initiation factor</keyword>
<dbReference type="InterPro" id="IPR000178">
    <property type="entry name" value="TF_IF2_bacterial-like"/>
</dbReference>
<comment type="subcellular location">
    <subcellularLocation>
        <location evidence="8">Cytoplasm</location>
    </subcellularLocation>
</comment>
<keyword evidence="6 8" id="KW-0342">GTP-binding</keyword>
<dbReference type="CDD" id="cd01887">
    <property type="entry name" value="IF2_eIF5B"/>
    <property type="match status" value="1"/>
</dbReference>
<evidence type="ECO:0000256" key="4">
    <source>
        <dbReference type="ARBA" id="ARBA00022741"/>
    </source>
</evidence>
<organism evidence="12 13">
    <name type="scientific">Fimbriimonas ginsengisoli Gsoil 348</name>
    <dbReference type="NCBI Taxonomy" id="661478"/>
    <lineage>
        <taxon>Bacteria</taxon>
        <taxon>Bacillati</taxon>
        <taxon>Armatimonadota</taxon>
        <taxon>Fimbriimonadia</taxon>
        <taxon>Fimbriimonadales</taxon>
        <taxon>Fimbriimonadaceae</taxon>
        <taxon>Fimbriimonas</taxon>
    </lineage>
</organism>
<dbReference type="SUPFAM" id="SSF50447">
    <property type="entry name" value="Translation proteins"/>
    <property type="match status" value="2"/>
</dbReference>
<dbReference type="GO" id="GO:0005525">
    <property type="term" value="F:GTP binding"/>
    <property type="evidence" value="ECO:0007669"/>
    <property type="project" value="UniProtKB-KW"/>
</dbReference>
<dbReference type="eggNOG" id="COG0532">
    <property type="taxonomic scope" value="Bacteria"/>
</dbReference>
<feature type="binding site" evidence="8">
    <location>
        <begin position="148"/>
        <end position="155"/>
    </location>
    <ligand>
        <name>GTP</name>
        <dbReference type="ChEBI" id="CHEBI:37565"/>
    </ligand>
</feature>
<evidence type="ECO:0000313" key="12">
    <source>
        <dbReference type="EMBL" id="AIE86772.1"/>
    </source>
</evidence>
<dbReference type="InterPro" id="IPR036925">
    <property type="entry name" value="TIF_IF2_dom3_sf"/>
</dbReference>
<keyword evidence="13" id="KW-1185">Reference proteome</keyword>
<sequence length="638" mass="68988">MTVNIAELAKEFDLVPGTVYGVLNELGIEHDGVSFEVDDETLELVREGAKERAGSKEIELRPNATPRDVSLGLDVPQQEVQKRLLTKLKTMATLTTALKLDVLEKLVAEFGYTVKIGEPATPKPKTDSRTNGKAGGLQARPPVVTIMGHVDHGKTSLLDYIRKANVAAKEAGGITQHIGAYQVELPEGKITFLDTPGHAAFTAMRARGANVTDIAILVVAADDGVMPTTKEAIQHAKNANVPMIVAVNKIDRPDANPDRVLQQLPEFGVIPEAYGGQTITVNVSAITGEGVPSLLEMILLQAEVMDLKADPKGEVTGTVVEAKMEKGRGPVATVLVQTGTLKVGDAIVVGSTFGRIKAMADYLGQKITEAGPSVPVELLGLSDVPGAGDRVQWVKDERAAREIAETRATEIRAKTIFQASRGMTRSGLLTKLNAEGLKQLNLIIKADVQGSVEAVKGMLEKLKNEEVETKIVLSGVGTITESDILLANASDAIVVGFNVKPEGGARKEAEKQNVEIRTYQIIYELIEDIESALKGMLEPKFEEQYLGTAEIRVRFQFSRKGIIAGSYVTDGKLTRNAKCRVRRGKDLVYDGQIGTLKHLKDDVREVTMGMECGLTFNDWTDFQEGDIVEAYEMVQINA</sequence>
<keyword evidence="8" id="KW-0963">Cytoplasm</keyword>
<dbReference type="FunFam" id="2.40.30.10:FF:000007">
    <property type="entry name" value="Translation initiation factor IF-2"/>
    <property type="match status" value="1"/>
</dbReference>
<protein>
    <recommendedName>
        <fullName evidence="2 8">Translation initiation factor IF-2</fullName>
    </recommendedName>
</protein>
<dbReference type="KEGG" id="fgi:OP10G_3404"/>
<dbReference type="Gene3D" id="2.40.30.10">
    <property type="entry name" value="Translation factors"/>
    <property type="match status" value="2"/>
</dbReference>
<dbReference type="NCBIfam" id="TIGR00231">
    <property type="entry name" value="small_GTP"/>
    <property type="match status" value="1"/>
</dbReference>
<proteinExistence type="inferred from homology"/>
<dbReference type="InterPro" id="IPR023115">
    <property type="entry name" value="TIF_IF2_dom3"/>
</dbReference>
<evidence type="ECO:0000256" key="2">
    <source>
        <dbReference type="ARBA" id="ARBA00020675"/>
    </source>
</evidence>
<gene>
    <name evidence="8" type="primary">infB</name>
    <name evidence="12" type="ORF">OP10G_3404</name>
</gene>
<dbReference type="HOGENOM" id="CLU_006301_5_1_0"/>
<feature type="domain" description="Tr-type G" evidence="11">
    <location>
        <begin position="139"/>
        <end position="308"/>
    </location>
</feature>
<dbReference type="SUPFAM" id="SSF52540">
    <property type="entry name" value="P-loop containing nucleoside triphosphate hydrolases"/>
    <property type="match status" value="1"/>
</dbReference>
<evidence type="ECO:0000256" key="1">
    <source>
        <dbReference type="ARBA" id="ARBA00007733"/>
    </source>
</evidence>
<comment type="similarity">
    <text evidence="1 8 9">Belongs to the TRAFAC class translation factor GTPase superfamily. Classic translation factor GTPase family. IF-2 subfamily.</text>
</comment>
<dbReference type="FunFam" id="3.40.50.300:FF:000019">
    <property type="entry name" value="Translation initiation factor IF-2"/>
    <property type="match status" value="1"/>
</dbReference>
<evidence type="ECO:0000256" key="10">
    <source>
        <dbReference type="SAM" id="MobiDB-lite"/>
    </source>
</evidence>
<dbReference type="PANTHER" id="PTHR43381:SF5">
    <property type="entry name" value="TR-TYPE G DOMAIN-CONTAINING PROTEIN"/>
    <property type="match status" value="1"/>
</dbReference>
<dbReference type="GO" id="GO:0003743">
    <property type="term" value="F:translation initiation factor activity"/>
    <property type="evidence" value="ECO:0007669"/>
    <property type="project" value="UniProtKB-UniRule"/>
</dbReference>
<dbReference type="InterPro" id="IPR005225">
    <property type="entry name" value="Small_GTP-bd"/>
</dbReference>
<feature type="region of interest" description="G-domain" evidence="8">
    <location>
        <begin position="142"/>
        <end position="290"/>
    </location>
</feature>
<dbReference type="InterPro" id="IPR009000">
    <property type="entry name" value="Transl_B-barrel_sf"/>
</dbReference>
<evidence type="ECO:0000256" key="6">
    <source>
        <dbReference type="ARBA" id="ARBA00023134"/>
    </source>
</evidence>
<feature type="region of interest" description="Disordered" evidence="10">
    <location>
        <begin position="117"/>
        <end position="139"/>
    </location>
</feature>
<evidence type="ECO:0000256" key="5">
    <source>
        <dbReference type="ARBA" id="ARBA00022917"/>
    </source>
</evidence>
<dbReference type="STRING" id="661478.OP10G_3404"/>
<accession>A0A068NTT2</accession>
<dbReference type="InterPro" id="IPR044145">
    <property type="entry name" value="IF2_II"/>
</dbReference>
<dbReference type="RefSeq" id="WP_052547806.1">
    <property type="nucleotide sequence ID" value="NZ_CP007139.1"/>
</dbReference>
<evidence type="ECO:0000313" key="13">
    <source>
        <dbReference type="Proteomes" id="UP000027982"/>
    </source>
</evidence>
<reference evidence="12 13" key="1">
    <citation type="journal article" date="2014" name="PLoS ONE">
        <title>The first complete genome sequence of the class fimbriimonadia in the phylum armatimonadetes.</title>
        <authorList>
            <person name="Hu Z.Y."/>
            <person name="Wang Y.Z."/>
            <person name="Im W.T."/>
            <person name="Wang S.Y."/>
            <person name="Zhao G.P."/>
            <person name="Zheng H.J."/>
            <person name="Quan Z.X."/>
        </authorList>
    </citation>
    <scope>NUCLEOTIDE SEQUENCE [LARGE SCALE GENOMIC DNA]</scope>
    <source>
        <strain evidence="12">Gsoil 348</strain>
    </source>
</reference>
<dbReference type="GO" id="GO:0005829">
    <property type="term" value="C:cytosol"/>
    <property type="evidence" value="ECO:0007669"/>
    <property type="project" value="TreeGrafter"/>
</dbReference>
<dbReference type="InterPro" id="IPR053905">
    <property type="entry name" value="EF-G-like_DII"/>
</dbReference>
<dbReference type="Pfam" id="PF00009">
    <property type="entry name" value="GTP_EFTU"/>
    <property type="match status" value="1"/>
</dbReference>
<dbReference type="EMBL" id="CP007139">
    <property type="protein sequence ID" value="AIE86772.1"/>
    <property type="molecule type" value="Genomic_DNA"/>
</dbReference>
<dbReference type="CDD" id="cd03702">
    <property type="entry name" value="IF2_mtIF2_II"/>
    <property type="match status" value="1"/>
</dbReference>
<dbReference type="Gene3D" id="3.40.50.10050">
    <property type="entry name" value="Translation initiation factor IF- 2, domain 3"/>
    <property type="match status" value="1"/>
</dbReference>
<dbReference type="PROSITE" id="PS01176">
    <property type="entry name" value="IF2"/>
    <property type="match status" value="1"/>
</dbReference>
<comment type="function">
    <text evidence="7 8 9">One of the essential components for the initiation of protein synthesis. Protects formylmethionyl-tRNA from spontaneous hydrolysis and promotes its binding to the 30S ribosomal subunits. Also involved in the hydrolysis of GTP during the formation of the 70S ribosomal complex.</text>
</comment>
<feature type="binding site" evidence="8">
    <location>
        <begin position="248"/>
        <end position="251"/>
    </location>
    <ligand>
        <name>GTP</name>
        <dbReference type="ChEBI" id="CHEBI:37565"/>
    </ligand>
</feature>
<dbReference type="Pfam" id="PF11987">
    <property type="entry name" value="IF-2"/>
    <property type="match status" value="1"/>
</dbReference>
<dbReference type="InterPro" id="IPR000795">
    <property type="entry name" value="T_Tr_GTP-bd_dom"/>
</dbReference>
<dbReference type="CDD" id="cd03692">
    <property type="entry name" value="mtIF2_IVc"/>
    <property type="match status" value="1"/>
</dbReference>
<keyword evidence="5 8" id="KW-0648">Protein biosynthesis</keyword>
<dbReference type="AlphaFoldDB" id="A0A068NTT2"/>
<dbReference type="PROSITE" id="PS51722">
    <property type="entry name" value="G_TR_2"/>
    <property type="match status" value="1"/>
</dbReference>
<evidence type="ECO:0000256" key="9">
    <source>
        <dbReference type="RuleBase" id="RU000644"/>
    </source>
</evidence>
<dbReference type="InterPro" id="IPR027417">
    <property type="entry name" value="P-loop_NTPase"/>
</dbReference>
<dbReference type="Pfam" id="PF22042">
    <property type="entry name" value="EF-G_D2"/>
    <property type="match status" value="1"/>
</dbReference>
<feature type="binding site" evidence="8">
    <location>
        <begin position="194"/>
        <end position="198"/>
    </location>
    <ligand>
        <name>GTP</name>
        <dbReference type="ChEBI" id="CHEBI:37565"/>
    </ligand>
</feature>
<dbReference type="GO" id="GO:0003924">
    <property type="term" value="F:GTPase activity"/>
    <property type="evidence" value="ECO:0007669"/>
    <property type="project" value="UniProtKB-UniRule"/>
</dbReference>
<evidence type="ECO:0000256" key="8">
    <source>
        <dbReference type="HAMAP-Rule" id="MF_00100"/>
    </source>
</evidence>
<dbReference type="Proteomes" id="UP000027982">
    <property type="component" value="Chromosome"/>
</dbReference>
<dbReference type="Gene3D" id="3.40.50.300">
    <property type="entry name" value="P-loop containing nucleotide triphosphate hydrolases"/>
    <property type="match status" value="1"/>
</dbReference>
<evidence type="ECO:0000259" key="11">
    <source>
        <dbReference type="PROSITE" id="PS51722"/>
    </source>
</evidence>
<dbReference type="InterPro" id="IPR015760">
    <property type="entry name" value="TIF_IF2"/>
</dbReference>
<evidence type="ECO:0000256" key="3">
    <source>
        <dbReference type="ARBA" id="ARBA00022540"/>
    </source>
</evidence>
<dbReference type="SUPFAM" id="SSF52156">
    <property type="entry name" value="Initiation factor IF2/eIF5b, domain 3"/>
    <property type="match status" value="1"/>
</dbReference>
<name>A0A068NTT2_FIMGI</name>
<dbReference type="PANTHER" id="PTHR43381">
    <property type="entry name" value="TRANSLATION INITIATION FACTOR IF-2-RELATED"/>
    <property type="match status" value="1"/>
</dbReference>
<dbReference type="HAMAP" id="MF_00100_B">
    <property type="entry name" value="IF_2_B"/>
    <property type="match status" value="1"/>
</dbReference>
<evidence type="ECO:0000256" key="7">
    <source>
        <dbReference type="ARBA" id="ARBA00025162"/>
    </source>
</evidence>
<keyword evidence="4 8" id="KW-0547">Nucleotide-binding</keyword>
<dbReference type="NCBIfam" id="TIGR00487">
    <property type="entry name" value="IF-2"/>
    <property type="match status" value="1"/>
</dbReference>
<dbReference type="FunFam" id="2.40.30.10:FF:000008">
    <property type="entry name" value="Translation initiation factor IF-2"/>
    <property type="match status" value="1"/>
</dbReference>